<evidence type="ECO:0000313" key="2">
    <source>
        <dbReference type="Proteomes" id="UP000237271"/>
    </source>
</evidence>
<name>A0A2P4YFN7_9STRA</name>
<evidence type="ECO:0000313" key="1">
    <source>
        <dbReference type="EMBL" id="POM76635.1"/>
    </source>
</evidence>
<reference evidence="1 2" key="1">
    <citation type="journal article" date="2017" name="Genome Biol. Evol.">
        <title>Phytophthora megakarya and P. palmivora, closely related causal agents of cacao black pod rot, underwent increases in genome sizes and gene numbers by different mechanisms.</title>
        <authorList>
            <person name="Ali S.S."/>
            <person name="Shao J."/>
            <person name="Lary D.J."/>
            <person name="Kronmiller B."/>
            <person name="Shen D."/>
            <person name="Strem M.D."/>
            <person name="Amoako-Attah I."/>
            <person name="Akrofi A.Y."/>
            <person name="Begoude B.A."/>
            <person name="Ten Hoopen G.M."/>
            <person name="Coulibaly K."/>
            <person name="Kebe B.I."/>
            <person name="Melnick R.L."/>
            <person name="Guiltinan M.J."/>
            <person name="Tyler B.M."/>
            <person name="Meinhardt L.W."/>
            <person name="Bailey B.A."/>
        </authorList>
    </citation>
    <scope>NUCLEOTIDE SEQUENCE [LARGE SCALE GENOMIC DNA]</scope>
    <source>
        <strain evidence="2">sbr112.9</strain>
    </source>
</reference>
<dbReference type="Proteomes" id="UP000237271">
    <property type="component" value="Unassembled WGS sequence"/>
</dbReference>
<organism evidence="1 2">
    <name type="scientific">Phytophthora palmivora</name>
    <dbReference type="NCBI Taxonomy" id="4796"/>
    <lineage>
        <taxon>Eukaryota</taxon>
        <taxon>Sar</taxon>
        <taxon>Stramenopiles</taxon>
        <taxon>Oomycota</taxon>
        <taxon>Peronosporomycetes</taxon>
        <taxon>Peronosporales</taxon>
        <taxon>Peronosporaceae</taxon>
        <taxon>Phytophthora</taxon>
    </lineage>
</organism>
<dbReference type="EMBL" id="NCKW01003410">
    <property type="protein sequence ID" value="POM76635.1"/>
    <property type="molecule type" value="Genomic_DNA"/>
</dbReference>
<accession>A0A2P4YFN7</accession>
<sequence length="168" mass="18878">MICLVGSVVPHLELANEMADVSQQALSSDVGEKATTTMRFLRGGGAGDSVDNKVVDNEERGFEFLDDAIGNIALKLGLKASLRLNDTPHMVLNDLQRHRVPMNEQTLLPWMEYVLNYRGKMGDIYADDAYVVKTLSEFIPKSQFSVLFKAMEKNDKLRSFGKDLQKYM</sequence>
<protein>
    <submittedName>
        <fullName evidence="1">Uncharacterized protein</fullName>
    </submittedName>
</protein>
<keyword evidence="2" id="KW-1185">Reference proteome</keyword>
<proteinExistence type="predicted"/>
<dbReference type="OrthoDB" id="142697at2759"/>
<dbReference type="AlphaFoldDB" id="A0A2P4YFN7"/>
<comment type="caution">
    <text evidence="1">The sequence shown here is derived from an EMBL/GenBank/DDBJ whole genome shotgun (WGS) entry which is preliminary data.</text>
</comment>
<gene>
    <name evidence="1" type="ORF">PHPALM_6109</name>
</gene>